<comment type="caution">
    <text evidence="1">The sequence shown here is derived from an EMBL/GenBank/DDBJ whole genome shotgun (WGS) entry which is preliminary data.</text>
</comment>
<accession>A0A8H8CH90</accession>
<reference evidence="1" key="1">
    <citation type="submission" date="2021-02" db="EMBL/GenBank/DDBJ databases">
        <title>Psilocybe cubensis genome.</title>
        <authorList>
            <person name="Mckernan K.J."/>
            <person name="Crawford S."/>
            <person name="Trippe A."/>
            <person name="Kane L.T."/>
            <person name="Mclaughlin S."/>
        </authorList>
    </citation>
    <scope>NUCLEOTIDE SEQUENCE [LARGE SCALE GENOMIC DNA]</scope>
    <source>
        <strain evidence="1">MGC-MH-2018</strain>
    </source>
</reference>
<dbReference type="EMBL" id="JAFIQS010000011">
    <property type="protein sequence ID" value="KAG5164749.1"/>
    <property type="molecule type" value="Genomic_DNA"/>
</dbReference>
<dbReference type="AlphaFoldDB" id="A0A8H8CH90"/>
<protein>
    <submittedName>
        <fullName evidence="1">Uncharacterized protein</fullName>
    </submittedName>
</protein>
<dbReference type="OrthoDB" id="2909316at2759"/>
<organism evidence="1">
    <name type="scientific">Psilocybe cubensis</name>
    <name type="common">Psychedelic mushroom</name>
    <name type="synonym">Stropharia cubensis</name>
    <dbReference type="NCBI Taxonomy" id="181762"/>
    <lineage>
        <taxon>Eukaryota</taxon>
        <taxon>Fungi</taxon>
        <taxon>Dikarya</taxon>
        <taxon>Basidiomycota</taxon>
        <taxon>Agaricomycotina</taxon>
        <taxon>Agaricomycetes</taxon>
        <taxon>Agaricomycetidae</taxon>
        <taxon>Agaricales</taxon>
        <taxon>Agaricineae</taxon>
        <taxon>Strophariaceae</taxon>
        <taxon>Psilocybe</taxon>
    </lineage>
</organism>
<evidence type="ECO:0000313" key="1">
    <source>
        <dbReference type="EMBL" id="KAG5164749.1"/>
    </source>
</evidence>
<sequence>MSLSSEALVKRINLSSCNGPSNATVVVVPLPKKTVGVIFGQMIAEWPQRFNTYLLDVNDNIVMDPQVLWDARSDGSRFNVTEIVPQSAMPMDSHVLSLGPYNEDRNIAIYCSHKKAGQSSYTQSDPRHTFIGGKNAITFTMVKPVIFQQFGPIIDCSYLQINAEDGGDTDYHDTVVGVAVNFMTK</sequence>
<name>A0A8H8CH90_PSICU</name>
<proteinExistence type="predicted"/>
<gene>
    <name evidence="1" type="ORF">JR316_010390</name>
</gene>